<name>A0A3E3I1D7_9FIRM</name>
<gene>
    <name evidence="1" type="ORF">DXC51_17395</name>
</gene>
<protein>
    <submittedName>
        <fullName evidence="1">Histidine phosphatase family protein</fullName>
    </submittedName>
</protein>
<sequence>MFYLIRHGSTDYSQRNTKIYQGFGVNLAPLSAKGAEEIRQTAKDSRLAGTSLILSSPYTRALQTAAILSKELQAEIVVETDLHEWMANKNYIYETDKIAENSYHEFAAMGGNYADGKERDWEDLAAMRKRMLRVLKKYRSYDKVAVACHGMIIQSVCHGYHPANGEIVELDPDIFR</sequence>
<dbReference type="SMART" id="SM00855">
    <property type="entry name" value="PGAM"/>
    <property type="match status" value="1"/>
</dbReference>
<dbReference type="EMBL" id="QVLV01000012">
    <property type="protein sequence ID" value="RGE58266.1"/>
    <property type="molecule type" value="Genomic_DNA"/>
</dbReference>
<dbReference type="GeneID" id="97988597"/>
<dbReference type="Proteomes" id="UP000260812">
    <property type="component" value="Unassembled WGS sequence"/>
</dbReference>
<dbReference type="InterPro" id="IPR013078">
    <property type="entry name" value="His_Pase_superF_clade-1"/>
</dbReference>
<dbReference type="GO" id="GO:0005737">
    <property type="term" value="C:cytoplasm"/>
    <property type="evidence" value="ECO:0007669"/>
    <property type="project" value="TreeGrafter"/>
</dbReference>
<keyword evidence="2" id="KW-1185">Reference proteome</keyword>
<dbReference type="SUPFAM" id="SSF53254">
    <property type="entry name" value="Phosphoglycerate mutase-like"/>
    <property type="match status" value="1"/>
</dbReference>
<evidence type="ECO:0000313" key="1">
    <source>
        <dbReference type="EMBL" id="RGE58266.1"/>
    </source>
</evidence>
<evidence type="ECO:0000313" key="2">
    <source>
        <dbReference type="Proteomes" id="UP000260812"/>
    </source>
</evidence>
<dbReference type="AlphaFoldDB" id="A0A3E3I1D7"/>
<dbReference type="InterPro" id="IPR029033">
    <property type="entry name" value="His_PPase_superfam"/>
</dbReference>
<dbReference type="Gene3D" id="3.40.50.1240">
    <property type="entry name" value="Phosphoglycerate mutase-like"/>
    <property type="match status" value="1"/>
</dbReference>
<dbReference type="RefSeq" id="WP_117545033.1">
    <property type="nucleotide sequence ID" value="NZ_JBKVLI010000011.1"/>
</dbReference>
<reference evidence="1" key="1">
    <citation type="submission" date="2018-08" db="EMBL/GenBank/DDBJ databases">
        <title>A genome reference for cultivated species of the human gut microbiota.</title>
        <authorList>
            <person name="Zou Y."/>
            <person name="Xue W."/>
            <person name="Luo G."/>
        </authorList>
    </citation>
    <scope>NUCLEOTIDE SEQUENCE [LARGE SCALE GENOMIC DNA]</scope>
    <source>
        <strain evidence="1">TF05-5AC</strain>
    </source>
</reference>
<comment type="caution">
    <text evidence="1">The sequence shown here is derived from an EMBL/GenBank/DDBJ whole genome shotgun (WGS) entry which is preliminary data.</text>
</comment>
<proteinExistence type="predicted"/>
<dbReference type="GO" id="GO:0016791">
    <property type="term" value="F:phosphatase activity"/>
    <property type="evidence" value="ECO:0007669"/>
    <property type="project" value="TreeGrafter"/>
</dbReference>
<dbReference type="Pfam" id="PF00300">
    <property type="entry name" value="His_Phos_1"/>
    <property type="match status" value="1"/>
</dbReference>
<dbReference type="PANTHER" id="PTHR48100">
    <property type="entry name" value="BROAD-SPECIFICITY PHOSPHATASE YOR283W-RELATED"/>
    <property type="match status" value="1"/>
</dbReference>
<dbReference type="CDD" id="cd07067">
    <property type="entry name" value="HP_PGM_like"/>
    <property type="match status" value="1"/>
</dbReference>
<organism evidence="1 2">
    <name type="scientific">Eisenbergiella massiliensis</name>
    <dbReference type="NCBI Taxonomy" id="1720294"/>
    <lineage>
        <taxon>Bacteria</taxon>
        <taxon>Bacillati</taxon>
        <taxon>Bacillota</taxon>
        <taxon>Clostridia</taxon>
        <taxon>Lachnospirales</taxon>
        <taxon>Lachnospiraceae</taxon>
        <taxon>Eisenbergiella</taxon>
    </lineage>
</organism>
<accession>A0A3E3I1D7</accession>
<dbReference type="PANTHER" id="PTHR48100:SF59">
    <property type="entry name" value="ADENOSYLCOBALAMIN_ALPHA-RIBAZOLE PHOSPHATASE"/>
    <property type="match status" value="1"/>
</dbReference>
<dbReference type="InterPro" id="IPR050275">
    <property type="entry name" value="PGM_Phosphatase"/>
</dbReference>